<dbReference type="EMBL" id="JAMB01000011">
    <property type="protein sequence ID" value="ETX10122.1"/>
    <property type="molecule type" value="Genomic_DNA"/>
</dbReference>
<dbReference type="Proteomes" id="UP000054058">
    <property type="component" value="Unassembled WGS sequence"/>
</dbReference>
<keyword evidence="2" id="KW-1185">Reference proteome</keyword>
<protein>
    <submittedName>
        <fullName evidence="1">Uncharacterized protein</fullName>
    </submittedName>
</protein>
<name>X7E2D7_9GAMM</name>
<organism evidence="1 2">
    <name type="scientific">Marinomonas ushuaiensis DSM 15871</name>
    <dbReference type="NCBI Taxonomy" id="1122207"/>
    <lineage>
        <taxon>Bacteria</taxon>
        <taxon>Pseudomonadati</taxon>
        <taxon>Pseudomonadota</taxon>
        <taxon>Gammaproteobacteria</taxon>
        <taxon>Oceanospirillales</taxon>
        <taxon>Oceanospirillaceae</taxon>
        <taxon>Marinomonas</taxon>
    </lineage>
</organism>
<proteinExistence type="predicted"/>
<comment type="caution">
    <text evidence="1">The sequence shown here is derived from an EMBL/GenBank/DDBJ whole genome shotgun (WGS) entry which is preliminary data.</text>
</comment>
<evidence type="ECO:0000313" key="2">
    <source>
        <dbReference type="Proteomes" id="UP000054058"/>
    </source>
</evidence>
<reference evidence="1 2" key="1">
    <citation type="submission" date="2014-01" db="EMBL/GenBank/DDBJ databases">
        <title>Marinomonas ushuaiensis DSM 15871 Genome Sequencing.</title>
        <authorList>
            <person name="Lai Q."/>
            <person name="Shao Z.S."/>
        </authorList>
    </citation>
    <scope>NUCLEOTIDE SEQUENCE [LARGE SCALE GENOMIC DNA]</scope>
    <source>
        <strain evidence="1 2">DSM 15871</strain>
    </source>
</reference>
<accession>X7E2D7</accession>
<evidence type="ECO:0000313" key="1">
    <source>
        <dbReference type="EMBL" id="ETX10122.1"/>
    </source>
</evidence>
<sequence>MPIIDKNLNALIFNIKINFDKGFDIYSLS</sequence>
<gene>
    <name evidence="1" type="ORF">MUS1_04280</name>
</gene>
<dbReference type="AlphaFoldDB" id="X7E2D7"/>